<dbReference type="GO" id="GO:0005829">
    <property type="term" value="C:cytosol"/>
    <property type="evidence" value="ECO:0007669"/>
    <property type="project" value="TreeGrafter"/>
</dbReference>
<gene>
    <name evidence="3" type="ORF">AYJ54_23285</name>
</gene>
<organism evidence="3 4">
    <name type="scientific">Bradyrhizobium centrolobii</name>
    <dbReference type="NCBI Taxonomy" id="1505087"/>
    <lineage>
        <taxon>Bacteria</taxon>
        <taxon>Pseudomonadati</taxon>
        <taxon>Pseudomonadota</taxon>
        <taxon>Alphaproteobacteria</taxon>
        <taxon>Hyphomicrobiales</taxon>
        <taxon>Nitrobacteraceae</taxon>
        <taxon>Bradyrhizobium</taxon>
    </lineage>
</organism>
<reference evidence="3 4" key="1">
    <citation type="submission" date="2016-03" db="EMBL/GenBank/DDBJ databases">
        <title>Draft Genome Sequence of the Strain BR 10245 (Bradyrhizobium sp.) isolated from nodules of Centrolobium paraense.</title>
        <authorList>
            <person name="Simoes-Araujo J.L.Sr."/>
            <person name="Barauna A.C."/>
            <person name="Silva K."/>
            <person name="Zilli J.E."/>
        </authorList>
    </citation>
    <scope>NUCLEOTIDE SEQUENCE [LARGE SCALE GENOMIC DNA]</scope>
    <source>
        <strain evidence="3 4">BR 10245</strain>
    </source>
</reference>
<sequence>MISILLVEDNQAKIRAIASTIEECGVEYKLTVEMNVVDAKRELEGRRFDLLLLDINLPRRASSAPEADGGLELMRWLKARGQAHRPSYIVGATSFEGSFAQAKAEFNNLIWQVIPIRLDESGWRSKLKETIAAIEEQIRPPFVGDGVSNRVDVLLVTALHEPELAEVLRLPAGFERVEVLHDASAYHLGRLKRDRKAADIVAVAASDKGLSGAAIAAIKGIVAFWPRYLFMTGITAGLKGRTRIGDVIFADLSWDWGSGKIKKVGQKEQFIPAAYQRRLDETIARQVKELSADTGFLQKVWEAAEMPKPKDPPRILLGAMASGASVLQSSGAVAKVLQQHKDVLAIEMEAFSIMFAAQAAPLPRPLPIVAKSVCDNGDSKKNDKYQLYAAYTSARVFQEFALRYLTPQLHD</sequence>
<dbReference type="GO" id="GO:0019284">
    <property type="term" value="P:L-methionine salvage from S-adenosylmethionine"/>
    <property type="evidence" value="ECO:0007669"/>
    <property type="project" value="TreeGrafter"/>
</dbReference>
<dbReference type="PROSITE" id="PS50110">
    <property type="entry name" value="RESPONSE_REGULATORY"/>
    <property type="match status" value="1"/>
</dbReference>
<accession>A0A176YFL3</accession>
<keyword evidence="1" id="KW-0597">Phosphoprotein</keyword>
<dbReference type="EMBL" id="LUUB01000081">
    <property type="protein sequence ID" value="OAF04945.1"/>
    <property type="molecule type" value="Genomic_DNA"/>
</dbReference>
<dbReference type="STRING" id="1505087.AYJ54_23285"/>
<dbReference type="GO" id="GO:0008782">
    <property type="term" value="F:adenosylhomocysteine nucleosidase activity"/>
    <property type="evidence" value="ECO:0007669"/>
    <property type="project" value="TreeGrafter"/>
</dbReference>
<dbReference type="AlphaFoldDB" id="A0A176YFL3"/>
<dbReference type="GO" id="GO:0000160">
    <property type="term" value="P:phosphorelay signal transduction system"/>
    <property type="evidence" value="ECO:0007669"/>
    <property type="project" value="InterPro"/>
</dbReference>
<dbReference type="InterPro" id="IPR011006">
    <property type="entry name" value="CheY-like_superfamily"/>
</dbReference>
<evidence type="ECO:0000259" key="2">
    <source>
        <dbReference type="PROSITE" id="PS50110"/>
    </source>
</evidence>
<proteinExistence type="predicted"/>
<dbReference type="GO" id="GO:0008930">
    <property type="term" value="F:methylthioadenosine nucleosidase activity"/>
    <property type="evidence" value="ECO:0007669"/>
    <property type="project" value="TreeGrafter"/>
</dbReference>
<dbReference type="PANTHER" id="PTHR46832">
    <property type="entry name" value="5'-METHYLTHIOADENOSINE/S-ADENOSYLHOMOCYSTEINE NUCLEOSIDASE"/>
    <property type="match status" value="1"/>
</dbReference>
<comment type="caution">
    <text evidence="3">The sequence shown here is derived from an EMBL/GenBank/DDBJ whole genome shotgun (WGS) entry which is preliminary data.</text>
</comment>
<dbReference type="InterPro" id="IPR000845">
    <property type="entry name" value="Nucleoside_phosphorylase_d"/>
</dbReference>
<feature type="domain" description="Response regulatory" evidence="2">
    <location>
        <begin position="3"/>
        <end position="131"/>
    </location>
</feature>
<protein>
    <recommendedName>
        <fullName evidence="2">Response regulatory domain-containing protein</fullName>
    </recommendedName>
</protein>
<dbReference type="Gene3D" id="3.40.50.2300">
    <property type="match status" value="1"/>
</dbReference>
<dbReference type="RefSeq" id="WP_063704994.1">
    <property type="nucleotide sequence ID" value="NZ_LUUB01000081.1"/>
</dbReference>
<evidence type="ECO:0000256" key="1">
    <source>
        <dbReference type="PROSITE-ProRule" id="PRU00169"/>
    </source>
</evidence>
<feature type="modified residue" description="4-aspartylphosphate" evidence="1">
    <location>
        <position position="54"/>
    </location>
</feature>
<dbReference type="Pfam" id="PF01048">
    <property type="entry name" value="PNP_UDP_1"/>
    <property type="match status" value="1"/>
</dbReference>
<dbReference type="SUPFAM" id="SSF53167">
    <property type="entry name" value="Purine and uridine phosphorylases"/>
    <property type="match status" value="1"/>
</dbReference>
<dbReference type="PANTHER" id="PTHR46832:SF1">
    <property type="entry name" value="5'-METHYLTHIOADENOSINE_S-ADENOSYLHOMOCYSTEINE NUCLEOSIDASE"/>
    <property type="match status" value="1"/>
</dbReference>
<name>A0A176YFL3_9BRAD</name>
<dbReference type="Proteomes" id="UP000076959">
    <property type="component" value="Unassembled WGS sequence"/>
</dbReference>
<dbReference type="InterPro" id="IPR001789">
    <property type="entry name" value="Sig_transdc_resp-reg_receiver"/>
</dbReference>
<evidence type="ECO:0000313" key="4">
    <source>
        <dbReference type="Proteomes" id="UP000076959"/>
    </source>
</evidence>
<dbReference type="Gene3D" id="3.40.50.1580">
    <property type="entry name" value="Nucleoside phosphorylase domain"/>
    <property type="match status" value="1"/>
</dbReference>
<dbReference type="GO" id="GO:0009116">
    <property type="term" value="P:nucleoside metabolic process"/>
    <property type="evidence" value="ECO:0007669"/>
    <property type="project" value="InterPro"/>
</dbReference>
<evidence type="ECO:0000313" key="3">
    <source>
        <dbReference type="EMBL" id="OAF04945.1"/>
    </source>
</evidence>
<dbReference type="SUPFAM" id="SSF52172">
    <property type="entry name" value="CheY-like"/>
    <property type="match status" value="1"/>
</dbReference>
<dbReference type="InterPro" id="IPR035994">
    <property type="entry name" value="Nucleoside_phosphorylase_sf"/>
</dbReference>
<keyword evidence="4" id="KW-1185">Reference proteome</keyword>
<dbReference type="OrthoDB" id="5379188at2"/>